<evidence type="ECO:0000313" key="8">
    <source>
        <dbReference type="Proteomes" id="UP000237347"/>
    </source>
</evidence>
<name>A0AAW0LWI2_QUESU</name>
<organism evidence="7 8">
    <name type="scientific">Quercus suber</name>
    <name type="common">Cork oak</name>
    <dbReference type="NCBI Taxonomy" id="58331"/>
    <lineage>
        <taxon>Eukaryota</taxon>
        <taxon>Viridiplantae</taxon>
        <taxon>Streptophyta</taxon>
        <taxon>Embryophyta</taxon>
        <taxon>Tracheophyta</taxon>
        <taxon>Spermatophyta</taxon>
        <taxon>Magnoliopsida</taxon>
        <taxon>eudicotyledons</taxon>
        <taxon>Gunneridae</taxon>
        <taxon>Pentapetalae</taxon>
        <taxon>rosids</taxon>
        <taxon>fabids</taxon>
        <taxon>Fagales</taxon>
        <taxon>Fagaceae</taxon>
        <taxon>Quercus</taxon>
    </lineage>
</organism>
<dbReference type="EMBL" id="PKMF04000041">
    <property type="protein sequence ID" value="KAK7855930.1"/>
    <property type="molecule type" value="Genomic_DNA"/>
</dbReference>
<keyword evidence="5" id="KW-0539">Nucleus</keyword>
<reference evidence="7 8" key="1">
    <citation type="journal article" date="2018" name="Sci. Data">
        <title>The draft genome sequence of cork oak.</title>
        <authorList>
            <person name="Ramos A.M."/>
            <person name="Usie A."/>
            <person name="Barbosa P."/>
            <person name="Barros P.M."/>
            <person name="Capote T."/>
            <person name="Chaves I."/>
            <person name="Simoes F."/>
            <person name="Abreu I."/>
            <person name="Carrasquinho I."/>
            <person name="Faro C."/>
            <person name="Guimaraes J.B."/>
            <person name="Mendonca D."/>
            <person name="Nobrega F."/>
            <person name="Rodrigues L."/>
            <person name="Saibo N.J.M."/>
            <person name="Varela M.C."/>
            <person name="Egas C."/>
            <person name="Matos J."/>
            <person name="Miguel C.M."/>
            <person name="Oliveira M.M."/>
            <person name="Ricardo C.P."/>
            <person name="Goncalves S."/>
        </authorList>
    </citation>
    <scope>NUCLEOTIDE SEQUENCE [LARGE SCALE GENOMIC DNA]</scope>
    <source>
        <strain evidence="8">cv. HL8</strain>
    </source>
</reference>
<evidence type="ECO:0000256" key="1">
    <source>
        <dbReference type="ARBA" id="ARBA00004123"/>
    </source>
</evidence>
<protein>
    <recommendedName>
        <fullName evidence="6">TF-B3 domain-containing protein</fullName>
    </recommendedName>
</protein>
<dbReference type="GO" id="GO:0003677">
    <property type="term" value="F:DNA binding"/>
    <property type="evidence" value="ECO:0007669"/>
    <property type="project" value="UniProtKB-KW"/>
</dbReference>
<dbReference type="Gene3D" id="2.40.330.10">
    <property type="entry name" value="DNA-binding pseudobarrel domain"/>
    <property type="match status" value="1"/>
</dbReference>
<keyword evidence="2" id="KW-0805">Transcription regulation</keyword>
<dbReference type="Proteomes" id="UP000237347">
    <property type="component" value="Unassembled WGS sequence"/>
</dbReference>
<proteinExistence type="predicted"/>
<keyword evidence="8" id="KW-1185">Reference proteome</keyword>
<gene>
    <name evidence="7" type="ORF">CFP56_025976</name>
</gene>
<evidence type="ECO:0000259" key="6">
    <source>
        <dbReference type="PROSITE" id="PS50863"/>
    </source>
</evidence>
<dbReference type="InterPro" id="IPR015300">
    <property type="entry name" value="DNA-bd_pseudobarrel_sf"/>
</dbReference>
<keyword evidence="4" id="KW-0804">Transcription</keyword>
<dbReference type="SUPFAM" id="SSF101936">
    <property type="entry name" value="DNA-binding pseudobarrel domain"/>
    <property type="match status" value="1"/>
</dbReference>
<evidence type="ECO:0000313" key="7">
    <source>
        <dbReference type="EMBL" id="KAK7855930.1"/>
    </source>
</evidence>
<accession>A0AAW0LWI2</accession>
<evidence type="ECO:0000256" key="4">
    <source>
        <dbReference type="ARBA" id="ARBA00023163"/>
    </source>
</evidence>
<keyword evidence="3" id="KW-0238">DNA-binding</keyword>
<evidence type="ECO:0000256" key="3">
    <source>
        <dbReference type="ARBA" id="ARBA00023125"/>
    </source>
</evidence>
<evidence type="ECO:0000256" key="5">
    <source>
        <dbReference type="ARBA" id="ARBA00023242"/>
    </source>
</evidence>
<feature type="domain" description="TF-B3" evidence="6">
    <location>
        <begin position="1"/>
        <end position="70"/>
    </location>
</feature>
<sequence>MGSKYIIGKQFVTLQCLVLLPSIKTYLVMRFGKGWVAFLKDNNSEEGDVCVFKVIERKPVVLSVSIFHDALPPRKQCIAKVAHLCIQVSWDGYLRSRFNSADLLSIICRTASIKCGNDGQLTPKILLTLLRNPLHP</sequence>
<dbReference type="AlphaFoldDB" id="A0AAW0LWI2"/>
<evidence type="ECO:0000256" key="2">
    <source>
        <dbReference type="ARBA" id="ARBA00023015"/>
    </source>
</evidence>
<dbReference type="GO" id="GO:0005634">
    <property type="term" value="C:nucleus"/>
    <property type="evidence" value="ECO:0007669"/>
    <property type="project" value="UniProtKB-SubCell"/>
</dbReference>
<dbReference type="PROSITE" id="PS50863">
    <property type="entry name" value="B3"/>
    <property type="match status" value="1"/>
</dbReference>
<dbReference type="InterPro" id="IPR003340">
    <property type="entry name" value="B3_DNA-bd"/>
</dbReference>
<comment type="caution">
    <text evidence="7">The sequence shown here is derived from an EMBL/GenBank/DDBJ whole genome shotgun (WGS) entry which is preliminary data.</text>
</comment>
<comment type="subcellular location">
    <subcellularLocation>
        <location evidence="1">Nucleus</location>
    </subcellularLocation>
</comment>